<dbReference type="AlphaFoldDB" id="A0A6J4LAM2"/>
<reference evidence="2" key="1">
    <citation type="submission" date="2020-02" db="EMBL/GenBank/DDBJ databases">
        <authorList>
            <person name="Meier V. D."/>
        </authorList>
    </citation>
    <scope>NUCLEOTIDE SEQUENCE</scope>
    <source>
        <strain evidence="2">AVDCRST_MAG29</strain>
    </source>
</reference>
<evidence type="ECO:0000256" key="1">
    <source>
        <dbReference type="SAM" id="MobiDB-lite"/>
    </source>
</evidence>
<feature type="region of interest" description="Disordered" evidence="1">
    <location>
        <begin position="78"/>
        <end position="104"/>
    </location>
</feature>
<dbReference type="EMBL" id="CADCUG010000044">
    <property type="protein sequence ID" value="CAA9326779.1"/>
    <property type="molecule type" value="Genomic_DNA"/>
</dbReference>
<feature type="region of interest" description="Disordered" evidence="1">
    <location>
        <begin position="15"/>
        <end position="38"/>
    </location>
</feature>
<name>A0A6J4LAM2_9ACTN</name>
<organism evidence="2">
    <name type="scientific">uncultured Nocardioidaceae bacterium</name>
    <dbReference type="NCBI Taxonomy" id="253824"/>
    <lineage>
        <taxon>Bacteria</taxon>
        <taxon>Bacillati</taxon>
        <taxon>Actinomycetota</taxon>
        <taxon>Actinomycetes</taxon>
        <taxon>Propionibacteriales</taxon>
        <taxon>Nocardioidaceae</taxon>
        <taxon>environmental samples</taxon>
    </lineage>
</organism>
<gene>
    <name evidence="2" type="ORF">AVDCRST_MAG29-795</name>
</gene>
<accession>A0A6J4LAM2</accession>
<protein>
    <submittedName>
        <fullName evidence="2">Uncharacterized protein</fullName>
    </submittedName>
</protein>
<evidence type="ECO:0000313" key="2">
    <source>
        <dbReference type="EMBL" id="CAA9326779.1"/>
    </source>
</evidence>
<proteinExistence type="predicted"/>
<sequence>MTSVRSSVIRASISGIDGSSTTCTTPSGAPAATAASPSTRAASAQHSLANGCGLTTTALRVSSASSTLKYSVETGLVDGVSASTTPAGRGTSTSFRSESTRGVT</sequence>
<feature type="compositionally biased region" description="Polar residues" evidence="1">
    <location>
        <begin position="81"/>
        <end position="104"/>
    </location>
</feature>